<accession>A0A9D4RZB0</accession>
<keyword evidence="3" id="KW-0808">Transferase</keyword>
<organism evidence="11 12">
    <name type="scientific">Dreissena polymorpha</name>
    <name type="common">Zebra mussel</name>
    <name type="synonym">Mytilus polymorpha</name>
    <dbReference type="NCBI Taxonomy" id="45954"/>
    <lineage>
        <taxon>Eukaryota</taxon>
        <taxon>Metazoa</taxon>
        <taxon>Spiralia</taxon>
        <taxon>Lophotrochozoa</taxon>
        <taxon>Mollusca</taxon>
        <taxon>Bivalvia</taxon>
        <taxon>Autobranchia</taxon>
        <taxon>Heteroconchia</taxon>
        <taxon>Euheterodonta</taxon>
        <taxon>Imparidentia</taxon>
        <taxon>Neoheterodontei</taxon>
        <taxon>Myida</taxon>
        <taxon>Dreissenoidea</taxon>
        <taxon>Dreissenidae</taxon>
        <taxon>Dreissena</taxon>
    </lineage>
</organism>
<reference evidence="11" key="2">
    <citation type="submission" date="2020-11" db="EMBL/GenBank/DDBJ databases">
        <authorList>
            <person name="McCartney M.A."/>
            <person name="Auch B."/>
            <person name="Kono T."/>
            <person name="Mallez S."/>
            <person name="Becker A."/>
            <person name="Gohl D.M."/>
            <person name="Silverstein K.A.T."/>
            <person name="Koren S."/>
            <person name="Bechman K.B."/>
            <person name="Herman A."/>
            <person name="Abrahante J.E."/>
            <person name="Garbe J."/>
        </authorList>
    </citation>
    <scope>NUCLEOTIDE SEQUENCE</scope>
    <source>
        <strain evidence="11">Duluth1</strain>
        <tissue evidence="11">Whole animal</tissue>
    </source>
</reference>
<evidence type="ECO:0000313" key="11">
    <source>
        <dbReference type="EMBL" id="KAH3884610.1"/>
    </source>
</evidence>
<feature type="transmembrane region" description="Helical" evidence="10">
    <location>
        <begin position="42"/>
        <end position="62"/>
    </location>
</feature>
<keyword evidence="8 10" id="KW-0472">Membrane</keyword>
<comment type="caution">
    <text evidence="11">The sequence shown here is derived from an EMBL/GenBank/DDBJ whole genome shotgun (WGS) entry which is preliminary data.</text>
</comment>
<keyword evidence="7" id="KW-0333">Golgi apparatus</keyword>
<dbReference type="AlphaFoldDB" id="A0A9D4RZB0"/>
<evidence type="ECO:0000256" key="8">
    <source>
        <dbReference type="ARBA" id="ARBA00023136"/>
    </source>
</evidence>
<evidence type="ECO:0000256" key="4">
    <source>
        <dbReference type="ARBA" id="ARBA00022692"/>
    </source>
</evidence>
<dbReference type="Gene3D" id="3.40.50.300">
    <property type="entry name" value="P-loop containing nucleotide triphosphate hydrolases"/>
    <property type="match status" value="1"/>
</dbReference>
<sequence length="410" mass="47845">MAQRGKSKIKYVLFLILKQPDKKTTSNDGEVRKKKLSRWARCCFILLAVLIIVSLVCTHDLIFNISHYVARSWNISQPEVRHIGFLKVHKAGGSTIQNILFRYGLHRNVTFVIPKTGYKFSTPFSKTTSILNNKRGEYYDILAIHSVYNETSYSRLLPADAANIAIIRNPLELFVSAAYYHRDVWHVPYLKRVPTDNYVQNLIRYPELYDNQVLSLTRNSMAMDFGFPSDLHPTEESVILNFLNYLDKRFDLVLVVEFFTESLVLLKRLLHWKLQDIVYIPQNTNTHPALPELNLTSSDVDKFELRNFLDKKLYDYFLKIFKQKTHAAGHDFFEEVGHFENVIANVTAFCVFKERDGSEMVVPDSYWSEKFAVKPSDCREMLITELEYIDKIRSKIMPTLRGLTTKYWTP</sequence>
<gene>
    <name evidence="11" type="ORF">DPMN_008593</name>
</gene>
<keyword evidence="9" id="KW-0325">Glycoprotein</keyword>
<dbReference type="Pfam" id="PF06990">
    <property type="entry name" value="Gal-3-0_sulfotr"/>
    <property type="match status" value="1"/>
</dbReference>
<evidence type="ECO:0000256" key="6">
    <source>
        <dbReference type="ARBA" id="ARBA00022989"/>
    </source>
</evidence>
<evidence type="ECO:0000256" key="9">
    <source>
        <dbReference type="ARBA" id="ARBA00023180"/>
    </source>
</evidence>
<comment type="subcellular location">
    <subcellularLocation>
        <location evidence="1">Golgi apparatus membrane</location>
        <topology evidence="1">Single-pass type II membrane protein</topology>
    </subcellularLocation>
</comment>
<dbReference type="InterPro" id="IPR009729">
    <property type="entry name" value="Gal-3-0_sulfotransfrase"/>
</dbReference>
<evidence type="ECO:0000256" key="5">
    <source>
        <dbReference type="ARBA" id="ARBA00022968"/>
    </source>
</evidence>
<dbReference type="GO" id="GO:0000139">
    <property type="term" value="C:Golgi membrane"/>
    <property type="evidence" value="ECO:0007669"/>
    <property type="project" value="UniProtKB-SubCell"/>
</dbReference>
<evidence type="ECO:0000313" key="12">
    <source>
        <dbReference type="Proteomes" id="UP000828390"/>
    </source>
</evidence>
<dbReference type="SUPFAM" id="SSF52540">
    <property type="entry name" value="P-loop containing nucleoside triphosphate hydrolases"/>
    <property type="match status" value="1"/>
</dbReference>
<keyword evidence="4 10" id="KW-0812">Transmembrane</keyword>
<keyword evidence="5" id="KW-0735">Signal-anchor</keyword>
<dbReference type="Proteomes" id="UP000828390">
    <property type="component" value="Unassembled WGS sequence"/>
</dbReference>
<evidence type="ECO:0000256" key="3">
    <source>
        <dbReference type="ARBA" id="ARBA00022679"/>
    </source>
</evidence>
<evidence type="ECO:0008006" key="13">
    <source>
        <dbReference type="Google" id="ProtNLM"/>
    </source>
</evidence>
<dbReference type="PANTHER" id="PTHR14647:SF87">
    <property type="entry name" value="PUTATIVE-RELATED"/>
    <property type="match status" value="1"/>
</dbReference>
<proteinExistence type="inferred from homology"/>
<keyword evidence="12" id="KW-1185">Reference proteome</keyword>
<dbReference type="PANTHER" id="PTHR14647">
    <property type="entry name" value="GALACTOSE-3-O-SULFOTRANSFERASE"/>
    <property type="match status" value="1"/>
</dbReference>
<evidence type="ECO:0000256" key="1">
    <source>
        <dbReference type="ARBA" id="ARBA00004323"/>
    </source>
</evidence>
<evidence type="ECO:0000256" key="2">
    <source>
        <dbReference type="ARBA" id="ARBA00008124"/>
    </source>
</evidence>
<evidence type="ECO:0000256" key="7">
    <source>
        <dbReference type="ARBA" id="ARBA00023034"/>
    </source>
</evidence>
<dbReference type="GO" id="GO:0009247">
    <property type="term" value="P:glycolipid biosynthetic process"/>
    <property type="evidence" value="ECO:0007669"/>
    <property type="project" value="InterPro"/>
</dbReference>
<keyword evidence="6 10" id="KW-1133">Transmembrane helix</keyword>
<dbReference type="GO" id="GO:0001733">
    <property type="term" value="F:galactosylceramide sulfotransferase activity"/>
    <property type="evidence" value="ECO:0007669"/>
    <property type="project" value="InterPro"/>
</dbReference>
<reference evidence="11" key="1">
    <citation type="journal article" date="2019" name="bioRxiv">
        <title>The Genome of the Zebra Mussel, Dreissena polymorpha: A Resource for Invasive Species Research.</title>
        <authorList>
            <person name="McCartney M.A."/>
            <person name="Auch B."/>
            <person name="Kono T."/>
            <person name="Mallez S."/>
            <person name="Zhang Y."/>
            <person name="Obille A."/>
            <person name="Becker A."/>
            <person name="Abrahante J.E."/>
            <person name="Garbe J."/>
            <person name="Badalamenti J.P."/>
            <person name="Herman A."/>
            <person name="Mangelson H."/>
            <person name="Liachko I."/>
            <person name="Sullivan S."/>
            <person name="Sone E.D."/>
            <person name="Koren S."/>
            <person name="Silverstein K.A.T."/>
            <person name="Beckman K.B."/>
            <person name="Gohl D.M."/>
        </authorList>
    </citation>
    <scope>NUCLEOTIDE SEQUENCE</scope>
    <source>
        <strain evidence="11">Duluth1</strain>
        <tissue evidence="11">Whole animal</tissue>
    </source>
</reference>
<dbReference type="OrthoDB" id="514299at2759"/>
<name>A0A9D4RZB0_DREPO</name>
<protein>
    <recommendedName>
        <fullName evidence="13">Galactosylceramide sulfotransferase-like</fullName>
    </recommendedName>
</protein>
<evidence type="ECO:0000256" key="10">
    <source>
        <dbReference type="SAM" id="Phobius"/>
    </source>
</evidence>
<dbReference type="EMBL" id="JAIWYP010000001">
    <property type="protein sequence ID" value="KAH3884610.1"/>
    <property type="molecule type" value="Genomic_DNA"/>
</dbReference>
<dbReference type="InterPro" id="IPR027417">
    <property type="entry name" value="P-loop_NTPase"/>
</dbReference>
<comment type="similarity">
    <text evidence="2">Belongs to the galactose-3-O-sulfotransferase family.</text>
</comment>